<gene>
    <name evidence="1" type="ORF">KM842_07175</name>
</gene>
<sequence length="430" mass="45393">MRPLVPWRSRAAVWVTPPGLAGVVGYTAQFGSETTVVGYWPAATAAGAIYLIFSCAVAAVAGAWEGRRYRSLLSGVRTSGRPVSAVLVQLLWLPMAAGVLLQLFGVAIASAHSRGSPGGPSPVVLLAYVGIVFFHTCLGFVCGRWLPPVAGLPVALLVSYCWLGFTWAVDSFPLRYLAGLTMSDCCSVETALDVRAPAIALFFSVVGGAALLVVAVSDRATGSVARRDGLLIGSALMVTTTVLSLLAGSGLGASPIVERPKSEANCSGTRPTICLFPEQVLRSDPERVIRSAARNLEAAGLSLPATIRTSNEPSTSSTLNMVVQVHMSEADLVHSITTALLPDTIASYCGSERDYDQRLEDAAVVDRWLIDVASVGIVDPRDVEPAVEMQNPSTLAALERAPMEEQVRWITQTSDRLTDCSARSIPVPSA</sequence>
<evidence type="ECO:0000313" key="2">
    <source>
        <dbReference type="Proteomes" id="UP000681794"/>
    </source>
</evidence>
<protein>
    <submittedName>
        <fullName evidence="1">Uncharacterized protein</fullName>
    </submittedName>
</protein>
<reference evidence="1" key="1">
    <citation type="submission" date="2021-06" db="EMBL/GenBank/DDBJ databases">
        <authorList>
            <person name="Ellington A.J."/>
            <person name="Bryan N.C."/>
            <person name="Christner B.C."/>
            <person name="Reisch C.R."/>
        </authorList>
    </citation>
    <scope>NUCLEOTIDE SEQUENCE</scope>
    <source>
        <strain evidence="1">L6-1</strain>
    </source>
</reference>
<dbReference type="EMBL" id="CP076544">
    <property type="protein sequence ID" value="QWS34897.1"/>
    <property type="molecule type" value="Genomic_DNA"/>
</dbReference>
<evidence type="ECO:0000313" key="1">
    <source>
        <dbReference type="EMBL" id="QWS34897.1"/>
    </source>
</evidence>
<dbReference type="Proteomes" id="UP000681794">
    <property type="component" value="Chromosome"/>
</dbReference>
<accession>A0ACD1E814</accession>
<keyword evidence="2" id="KW-1185">Reference proteome</keyword>
<proteinExistence type="predicted"/>
<organism evidence="1 2">
    <name type="scientific">Curtobacterium aetherium</name>
    <dbReference type="NCBI Taxonomy" id="2841594"/>
    <lineage>
        <taxon>Bacteria</taxon>
        <taxon>Bacillati</taxon>
        <taxon>Actinomycetota</taxon>
        <taxon>Actinomycetes</taxon>
        <taxon>Micrococcales</taxon>
        <taxon>Microbacteriaceae</taxon>
        <taxon>Curtobacterium</taxon>
    </lineage>
</organism>
<name>A0ACD1E814_9MICO</name>